<keyword evidence="2" id="KW-0378">Hydrolase</keyword>
<gene>
    <name evidence="2" type="ORF">ACFOYY_40690</name>
</gene>
<organism evidence="2 3">
    <name type="scientific">Streptosporangium jomthongense</name>
    <dbReference type="NCBI Taxonomy" id="1193683"/>
    <lineage>
        <taxon>Bacteria</taxon>
        <taxon>Bacillati</taxon>
        <taxon>Actinomycetota</taxon>
        <taxon>Actinomycetes</taxon>
        <taxon>Streptosporangiales</taxon>
        <taxon>Streptosporangiaceae</taxon>
        <taxon>Streptosporangium</taxon>
    </lineage>
</organism>
<dbReference type="PANTHER" id="PTHR33877:SF2">
    <property type="entry name" value="OS07G0170200 PROTEIN"/>
    <property type="match status" value="1"/>
</dbReference>
<reference evidence="3" key="1">
    <citation type="journal article" date="2019" name="Int. J. Syst. Evol. Microbiol.">
        <title>The Global Catalogue of Microorganisms (GCM) 10K type strain sequencing project: providing services to taxonomists for standard genome sequencing and annotation.</title>
        <authorList>
            <consortium name="The Broad Institute Genomics Platform"/>
            <consortium name="The Broad Institute Genome Sequencing Center for Infectious Disease"/>
            <person name="Wu L."/>
            <person name="Ma J."/>
        </authorList>
    </citation>
    <scope>NUCLEOTIDE SEQUENCE [LARGE SCALE GENOMIC DNA]</scope>
    <source>
        <strain evidence="3">TBRC 7912</strain>
    </source>
</reference>
<dbReference type="InterPro" id="IPR003615">
    <property type="entry name" value="HNH_nuc"/>
</dbReference>
<dbReference type="GO" id="GO:0004519">
    <property type="term" value="F:endonuclease activity"/>
    <property type="evidence" value="ECO:0007669"/>
    <property type="project" value="UniProtKB-KW"/>
</dbReference>
<dbReference type="EMBL" id="JBHSBC010000056">
    <property type="protein sequence ID" value="MFC3986507.1"/>
    <property type="molecule type" value="Genomic_DNA"/>
</dbReference>
<accession>A0ABV8FCU7</accession>
<name>A0ABV8FCU7_9ACTN</name>
<keyword evidence="2" id="KW-0540">Nuclease</keyword>
<comment type="caution">
    <text evidence="2">The sequence shown here is derived from an EMBL/GenBank/DDBJ whole genome shotgun (WGS) entry which is preliminary data.</text>
</comment>
<protein>
    <submittedName>
        <fullName evidence="2">HNH endonuclease</fullName>
    </submittedName>
</protein>
<dbReference type="Proteomes" id="UP001595698">
    <property type="component" value="Unassembled WGS sequence"/>
</dbReference>
<sequence length="435" mass="48518">MAVSKRLRSEIFRRDNSTCHYCGAKAPDVKITIDHVIPVALGGSDEPSNLVTACEDCNNGKTSVPPNAATVARVSEDAVRWASAQKQAVAAMAADFQQVLAKRERFQQEWNDWTWDDGKKTFGLPSGWEDSVDRILQAGLSMELLLECMAVSMRSSSVKVDNKFRYMCGVAWNKVKELRQATAGFVGASVPEAPPTKDHREYSDALYELTLPEMELYGELAKGVRERLGLDSIDEDALAGAIAQAEIEYSGRRIDLIKEYLKSGVVNGERFVEQAYREWLDAYSDTKRDDPEVWEYAAKLALKEEALDQQAWSYFYGLSANEKDSWIRYCRKAFAKEELDERAIQSKAYRVAFDVSHGVMVPAGMCHVAESNAIHLCFNSAAFHTTLTDCPICAEGCSGKHAVCEHHLEAFLSGFRSSSGARLQVRDFKSLEAEE</sequence>
<dbReference type="Pfam" id="PF14279">
    <property type="entry name" value="HNH_5"/>
    <property type="match status" value="1"/>
</dbReference>
<dbReference type="SMART" id="SM00507">
    <property type="entry name" value="HNHc"/>
    <property type="match status" value="1"/>
</dbReference>
<keyword evidence="3" id="KW-1185">Reference proteome</keyword>
<evidence type="ECO:0000259" key="1">
    <source>
        <dbReference type="SMART" id="SM00507"/>
    </source>
</evidence>
<dbReference type="CDD" id="cd00085">
    <property type="entry name" value="HNHc"/>
    <property type="match status" value="1"/>
</dbReference>
<dbReference type="InterPro" id="IPR052892">
    <property type="entry name" value="NA-targeting_endonuclease"/>
</dbReference>
<dbReference type="InterPro" id="IPR029471">
    <property type="entry name" value="HNH_5"/>
</dbReference>
<dbReference type="Gene3D" id="1.10.30.50">
    <property type="match status" value="1"/>
</dbReference>
<proteinExistence type="predicted"/>
<dbReference type="PANTHER" id="PTHR33877">
    <property type="entry name" value="SLL1193 PROTEIN"/>
    <property type="match status" value="1"/>
</dbReference>
<dbReference type="RefSeq" id="WP_386196803.1">
    <property type="nucleotide sequence ID" value="NZ_JBHSBC010000056.1"/>
</dbReference>
<feature type="domain" description="HNH nuclease" evidence="1">
    <location>
        <begin position="6"/>
        <end position="59"/>
    </location>
</feature>
<evidence type="ECO:0000313" key="2">
    <source>
        <dbReference type="EMBL" id="MFC3986507.1"/>
    </source>
</evidence>
<keyword evidence="2" id="KW-0255">Endonuclease</keyword>
<evidence type="ECO:0000313" key="3">
    <source>
        <dbReference type="Proteomes" id="UP001595698"/>
    </source>
</evidence>